<protein>
    <recommendedName>
        <fullName evidence="2">alpha-L-rhamnosidase</fullName>
        <ecNumber evidence="2">3.2.1.40</ecNumber>
    </recommendedName>
</protein>
<evidence type="ECO:0000259" key="6">
    <source>
        <dbReference type="Pfam" id="PF17389"/>
    </source>
</evidence>
<accession>A0ABV1W484</accession>
<comment type="caution">
    <text evidence="8">The sequence shown here is derived from an EMBL/GenBank/DDBJ whole genome shotgun (WGS) entry which is preliminary data.</text>
</comment>
<evidence type="ECO:0000259" key="5">
    <source>
        <dbReference type="Pfam" id="PF08531"/>
    </source>
</evidence>
<dbReference type="Proteomes" id="UP001458415">
    <property type="component" value="Unassembled WGS sequence"/>
</dbReference>
<dbReference type="InterPro" id="IPR035396">
    <property type="entry name" value="Bac_rhamnosid6H"/>
</dbReference>
<dbReference type="Gene3D" id="2.60.120.560">
    <property type="entry name" value="Exo-inulinase, domain 1"/>
    <property type="match status" value="1"/>
</dbReference>
<dbReference type="InterPro" id="IPR013737">
    <property type="entry name" value="Bac_rhamnosid_N"/>
</dbReference>
<dbReference type="Pfam" id="PF05592">
    <property type="entry name" value="Bac_rhamnosid"/>
    <property type="match status" value="1"/>
</dbReference>
<evidence type="ECO:0000256" key="1">
    <source>
        <dbReference type="ARBA" id="ARBA00001445"/>
    </source>
</evidence>
<dbReference type="Pfam" id="PF17390">
    <property type="entry name" value="Bac_rhamnosid_C"/>
    <property type="match status" value="1"/>
</dbReference>
<dbReference type="PANTHER" id="PTHR33307">
    <property type="entry name" value="ALPHA-RHAMNOSIDASE (EUROFUNG)"/>
    <property type="match status" value="1"/>
</dbReference>
<evidence type="ECO:0000259" key="7">
    <source>
        <dbReference type="Pfam" id="PF17390"/>
    </source>
</evidence>
<dbReference type="Gene3D" id="2.60.40.10">
    <property type="entry name" value="Immunoglobulins"/>
    <property type="match status" value="1"/>
</dbReference>
<dbReference type="InterPro" id="IPR012341">
    <property type="entry name" value="6hp_glycosidase-like_sf"/>
</dbReference>
<evidence type="ECO:0000256" key="2">
    <source>
        <dbReference type="ARBA" id="ARBA00012652"/>
    </source>
</evidence>
<dbReference type="EMBL" id="JBEPCU010000238">
    <property type="protein sequence ID" value="MER6978472.1"/>
    <property type="molecule type" value="Genomic_DNA"/>
</dbReference>
<sequence>MSALGLVTGPAAYGAAATAAPPSGAPSASRAPSGLTVDGLAAPADLENLDATRLSWVDPADTTQTAYQVVVSSSPGKAAAHQGDLWDSGRVGSAQQTNVGYGGAPLHTSQRYYWTVRTWDAHGEASAWSRPAWFGTGPGTDWGTTQSIWSPNPATTWTDYTVHAKVTVTAVAMGLTFRAKDSSNSYMWQLRGADNQLKTHVQVGGAYTVLKTVNLPAGTLAVGKQVDVAIAAEGSTITTSIDGTVVDRTSDATWSYGVVGVRTGGTETGTVDDLKVTDDAHGGTTLLSTGFGSGDATFPCGTVSGGALTVGKSTSCLVGAASNNWAFLRDEVSLPDKDIAWATLFATATSPKPARQYVYKMYVNGRFVGLGPTQSVGSESRYDGFDVTSQLKSGGPNALGAIAYTTSGQRLQAQLVVRYADGTTDTFGTGRDWKALSGSSVFPDVGSVGTGYYSAPKENIDNTRFPTGFDEPGFDDSGWSAVSTSASLPALTATPTAKVQQKLEQPVKIVDKGNGDYFVDFGRTWVGGVHYSVADGTAGDGVTVRYGEVTSAENTVRYQLNTGNTYEDVYTLRDGKQSFDTWGIRVFRYVEILNAPEPVTKDNLQALALLYPFDESAARFTSSNDNLNQVWQLSKNTIEATNLNLYVDSWTRERGAYEADTYLQLQSALDLDPDISLGKYTLNYFQGNRTWPTEWPLYVILAVHDAWQQTADPGQLADFYQTLQAKLPTKWLDDTTGLVAKTTGSDGCSSRTDCDIVDWPASERDGFVFHTYNTVVNALSYRAYRDMADIAGAIGKSGDATAYTAIADRMRAAINDKLYDAANGRYVDGMTSAGVVESHAAVQSSAFALAFGVPTDRERASAAKYAASRGMVCSVYCAAFLIRGLYDGGQDAAALGLLTSEGTRSWMNMIKLGAGATAEAWDPSLKSNLTYSHPWAASPAFTVPTGLFGIQPTTAGYATFEVAPKPGDLDYATITVPTVKGTIGTAFDHGDAGDLRMVTQVPANTKATVAVPTGGEGRTTVYVDRVPYTFSATGGVVTVKDLGPGCHTLTTHPGGGAAHDDRLTSVCTSTPATGVGALPHPPGAQN</sequence>
<gene>
    <name evidence="8" type="ORF">ABT317_16010</name>
</gene>
<dbReference type="InterPro" id="IPR008928">
    <property type="entry name" value="6-hairpin_glycosidase_sf"/>
</dbReference>
<dbReference type="PANTHER" id="PTHR33307:SF6">
    <property type="entry name" value="ALPHA-RHAMNOSIDASE (EUROFUNG)-RELATED"/>
    <property type="match status" value="1"/>
</dbReference>
<evidence type="ECO:0000313" key="8">
    <source>
        <dbReference type="EMBL" id="MER6978472.1"/>
    </source>
</evidence>
<dbReference type="InterPro" id="IPR008902">
    <property type="entry name" value="Rhamnosid_concanavalin"/>
</dbReference>
<feature type="domain" description="Bacterial alpha-L-rhamnosidase N-terminal" evidence="5">
    <location>
        <begin position="358"/>
        <end position="510"/>
    </location>
</feature>
<evidence type="ECO:0000259" key="4">
    <source>
        <dbReference type="Pfam" id="PF05592"/>
    </source>
</evidence>
<dbReference type="RefSeq" id="WP_086730299.1">
    <property type="nucleotide sequence ID" value="NZ_MUBM01000396.1"/>
</dbReference>
<dbReference type="EC" id="3.2.1.40" evidence="2"/>
<dbReference type="InterPro" id="IPR013783">
    <property type="entry name" value="Ig-like_fold"/>
</dbReference>
<feature type="domain" description="Alpha-L-rhamnosidase six-hairpin glycosidase" evidence="6">
    <location>
        <begin position="617"/>
        <end position="933"/>
    </location>
</feature>
<dbReference type="Gene3D" id="1.50.10.10">
    <property type="match status" value="1"/>
</dbReference>
<dbReference type="Gene3D" id="2.60.120.260">
    <property type="entry name" value="Galactose-binding domain-like"/>
    <property type="match status" value="2"/>
</dbReference>
<organism evidence="8 9">
    <name type="scientific">Streptomyces carpinensis</name>
    <dbReference type="NCBI Taxonomy" id="66369"/>
    <lineage>
        <taxon>Bacteria</taxon>
        <taxon>Bacillati</taxon>
        <taxon>Actinomycetota</taxon>
        <taxon>Actinomycetes</taxon>
        <taxon>Kitasatosporales</taxon>
        <taxon>Streptomycetaceae</taxon>
        <taxon>Streptomyces</taxon>
    </lineage>
</organism>
<dbReference type="GO" id="GO:0016787">
    <property type="term" value="F:hydrolase activity"/>
    <property type="evidence" value="ECO:0007669"/>
    <property type="project" value="UniProtKB-KW"/>
</dbReference>
<name>A0ABV1W484_9ACTN</name>
<evidence type="ECO:0000256" key="3">
    <source>
        <dbReference type="ARBA" id="ARBA00022801"/>
    </source>
</evidence>
<comment type="catalytic activity">
    <reaction evidence="1">
        <text>Hydrolysis of terminal non-reducing alpha-L-rhamnose residues in alpha-L-rhamnosides.</text>
        <dbReference type="EC" id="3.2.1.40"/>
    </reaction>
</comment>
<evidence type="ECO:0000313" key="9">
    <source>
        <dbReference type="Proteomes" id="UP001458415"/>
    </source>
</evidence>
<dbReference type="Pfam" id="PF08531">
    <property type="entry name" value="Bac_rhamnosid_N"/>
    <property type="match status" value="1"/>
</dbReference>
<feature type="domain" description="Alpha-L-rhamnosidase C-terminal" evidence="7">
    <location>
        <begin position="949"/>
        <end position="1018"/>
    </location>
</feature>
<dbReference type="InterPro" id="IPR035398">
    <property type="entry name" value="Bac_rhamnosid_C"/>
</dbReference>
<dbReference type="SUPFAM" id="SSF48208">
    <property type="entry name" value="Six-hairpin glycosidases"/>
    <property type="match status" value="1"/>
</dbReference>
<proteinExistence type="predicted"/>
<dbReference type="Pfam" id="PF17389">
    <property type="entry name" value="Bac_rhamnosid6H"/>
    <property type="match status" value="1"/>
</dbReference>
<dbReference type="Gene3D" id="2.60.420.10">
    <property type="entry name" value="Maltose phosphorylase, domain 3"/>
    <property type="match status" value="1"/>
</dbReference>
<dbReference type="Pfam" id="PF25788">
    <property type="entry name" value="Ig_Rha78A_N"/>
    <property type="match status" value="1"/>
</dbReference>
<dbReference type="InterPro" id="IPR016007">
    <property type="entry name" value="Alpha_rhamnosid"/>
</dbReference>
<keyword evidence="3 8" id="KW-0378">Hydrolase</keyword>
<keyword evidence="9" id="KW-1185">Reference proteome</keyword>
<reference evidence="8 9" key="1">
    <citation type="submission" date="2024-06" db="EMBL/GenBank/DDBJ databases">
        <title>The Natural Products Discovery Center: Release of the First 8490 Sequenced Strains for Exploring Actinobacteria Biosynthetic Diversity.</title>
        <authorList>
            <person name="Kalkreuter E."/>
            <person name="Kautsar S.A."/>
            <person name="Yang D."/>
            <person name="Bader C.D."/>
            <person name="Teijaro C.N."/>
            <person name="Fluegel L."/>
            <person name="Davis C.M."/>
            <person name="Simpson J.R."/>
            <person name="Lauterbach L."/>
            <person name="Steele A.D."/>
            <person name="Gui C."/>
            <person name="Meng S."/>
            <person name="Li G."/>
            <person name="Viehrig K."/>
            <person name="Ye F."/>
            <person name="Su P."/>
            <person name="Kiefer A.F."/>
            <person name="Nichols A."/>
            <person name="Cepeda A.J."/>
            <person name="Yan W."/>
            <person name="Fan B."/>
            <person name="Jiang Y."/>
            <person name="Adhikari A."/>
            <person name="Zheng C.-J."/>
            <person name="Schuster L."/>
            <person name="Cowan T.M."/>
            <person name="Smanski M.J."/>
            <person name="Chevrette M.G."/>
            <person name="De Carvalho L.P.S."/>
            <person name="Shen B."/>
        </authorList>
    </citation>
    <scope>NUCLEOTIDE SEQUENCE [LARGE SCALE GENOMIC DNA]</scope>
    <source>
        <strain evidence="8 9">NPDC000634</strain>
    </source>
</reference>
<feature type="domain" description="Alpha-L-rhamnosidase concanavalin-like" evidence="4">
    <location>
        <begin position="514"/>
        <end position="608"/>
    </location>
</feature>